<organism evidence="1 2">
    <name type="scientific">Sphingomonas aracearum</name>
    <dbReference type="NCBI Taxonomy" id="2283317"/>
    <lineage>
        <taxon>Bacteria</taxon>
        <taxon>Pseudomonadati</taxon>
        <taxon>Pseudomonadota</taxon>
        <taxon>Alphaproteobacteria</taxon>
        <taxon>Sphingomonadales</taxon>
        <taxon>Sphingomonadaceae</taxon>
        <taxon>Sphingomonas</taxon>
    </lineage>
</organism>
<dbReference type="RefSeq" id="WP_114686370.1">
    <property type="nucleotide sequence ID" value="NZ_QQNB01000001.1"/>
</dbReference>
<evidence type="ECO:0000313" key="2">
    <source>
        <dbReference type="Proteomes" id="UP000253918"/>
    </source>
</evidence>
<name>A0A369W094_9SPHN</name>
<keyword evidence="2" id="KW-1185">Reference proteome</keyword>
<evidence type="ECO:0000313" key="1">
    <source>
        <dbReference type="EMBL" id="RDE06790.1"/>
    </source>
</evidence>
<dbReference type="AlphaFoldDB" id="A0A369W094"/>
<reference evidence="1 2" key="1">
    <citation type="submission" date="2018-07" db="EMBL/GenBank/DDBJ databases">
        <title>a novel species of Sphingomonas isolated from the rhizosphere soil of Araceae plant.</title>
        <authorList>
            <person name="Zhiyong W."/>
            <person name="Qinglan Z."/>
            <person name="Zhiwei F."/>
            <person name="Ding X."/>
            <person name="Gejiao W."/>
            <person name="Shixue Z."/>
        </authorList>
    </citation>
    <scope>NUCLEOTIDE SEQUENCE [LARGE SCALE GENOMIC DNA]</scope>
    <source>
        <strain evidence="1 2">WZY 27</strain>
    </source>
</reference>
<protein>
    <submittedName>
        <fullName evidence="1">Uncharacterized protein</fullName>
    </submittedName>
</protein>
<comment type="caution">
    <text evidence="1">The sequence shown here is derived from an EMBL/GenBank/DDBJ whole genome shotgun (WGS) entry which is preliminary data.</text>
</comment>
<sequence length="182" mass="19639">MARTAKTKALRVAPPFTGSIDAKVPAENVELSHYLAETRRWIAYSKASDGKVFFGDGATEPLARRAAGLRTLAHLEGRASGEAEGLSPDDIKKARDELARELAQLRVLVMTSNLPFPDGYPREVVLTELQASREIVLATDERGIIARWTLPTLLFLAGGFANGIIGKGAEKSLELLTKLLAG</sequence>
<accession>A0A369W094</accession>
<dbReference type="EMBL" id="QQNB01000001">
    <property type="protein sequence ID" value="RDE06790.1"/>
    <property type="molecule type" value="Genomic_DNA"/>
</dbReference>
<gene>
    <name evidence="1" type="ORF">DVW87_03645</name>
</gene>
<dbReference type="Proteomes" id="UP000253918">
    <property type="component" value="Unassembled WGS sequence"/>
</dbReference>
<proteinExistence type="predicted"/>